<gene>
    <name evidence="1" type="ORF">GCM10007940_02760</name>
</gene>
<name>A0AA37SJF6_9BACT</name>
<keyword evidence="2" id="KW-1185">Reference proteome</keyword>
<proteinExistence type="predicted"/>
<reference evidence="1" key="2">
    <citation type="submission" date="2023-01" db="EMBL/GenBank/DDBJ databases">
        <title>Draft genome sequence of Portibacter lacus strain NBRC 108769.</title>
        <authorList>
            <person name="Sun Q."/>
            <person name="Mori K."/>
        </authorList>
    </citation>
    <scope>NUCLEOTIDE SEQUENCE</scope>
    <source>
        <strain evidence="1">NBRC 108769</strain>
    </source>
</reference>
<dbReference type="RefSeq" id="WP_235292559.1">
    <property type="nucleotide sequence ID" value="NZ_BSOH01000001.1"/>
</dbReference>
<evidence type="ECO:0000313" key="2">
    <source>
        <dbReference type="Proteomes" id="UP001156666"/>
    </source>
</evidence>
<reference evidence="1" key="1">
    <citation type="journal article" date="2014" name="Int. J. Syst. Evol. Microbiol.">
        <title>Complete genome sequence of Corynebacterium casei LMG S-19264T (=DSM 44701T), isolated from a smear-ripened cheese.</title>
        <authorList>
            <consortium name="US DOE Joint Genome Institute (JGI-PGF)"/>
            <person name="Walter F."/>
            <person name="Albersmeier A."/>
            <person name="Kalinowski J."/>
            <person name="Ruckert C."/>
        </authorList>
    </citation>
    <scope>NUCLEOTIDE SEQUENCE</scope>
    <source>
        <strain evidence="1">NBRC 108769</strain>
    </source>
</reference>
<sequence length="123" mass="13548">MDITGADGGEIGDGAQNTIDILNSCGGSDIAAKVCDDYVYDGYDDWFLPTVSTLLEFREHFTTINNKLLENGGEVIADYNQFWSSLESSSFNAVTVIMNPSELFPIESRPKTHSKDVRAVRAF</sequence>
<comment type="caution">
    <text evidence="1">The sequence shown here is derived from an EMBL/GenBank/DDBJ whole genome shotgun (WGS) entry which is preliminary data.</text>
</comment>
<dbReference type="EMBL" id="BSOH01000001">
    <property type="protein sequence ID" value="GLR15661.1"/>
    <property type="molecule type" value="Genomic_DNA"/>
</dbReference>
<accession>A0AA37SJF6</accession>
<protein>
    <submittedName>
        <fullName evidence="1">Uncharacterized protein</fullName>
    </submittedName>
</protein>
<dbReference type="AlphaFoldDB" id="A0AA37SJF6"/>
<organism evidence="1 2">
    <name type="scientific">Portibacter lacus</name>
    <dbReference type="NCBI Taxonomy" id="1099794"/>
    <lineage>
        <taxon>Bacteria</taxon>
        <taxon>Pseudomonadati</taxon>
        <taxon>Bacteroidota</taxon>
        <taxon>Saprospiria</taxon>
        <taxon>Saprospirales</taxon>
        <taxon>Haliscomenobacteraceae</taxon>
        <taxon>Portibacter</taxon>
    </lineage>
</organism>
<evidence type="ECO:0000313" key="1">
    <source>
        <dbReference type="EMBL" id="GLR15661.1"/>
    </source>
</evidence>
<dbReference type="Proteomes" id="UP001156666">
    <property type="component" value="Unassembled WGS sequence"/>
</dbReference>